<dbReference type="InterPro" id="IPR019734">
    <property type="entry name" value="TPR_rpt"/>
</dbReference>
<proteinExistence type="predicted"/>
<protein>
    <submittedName>
        <fullName evidence="2">Uncharacterized protein</fullName>
    </submittedName>
</protein>
<dbReference type="PANTHER" id="PTHR21581">
    <property type="entry name" value="D-ALANYL-D-ALANINE CARBOXYPEPTIDASE"/>
    <property type="match status" value="1"/>
</dbReference>
<organism evidence="2">
    <name type="scientific">Bracon brevicornis</name>
    <dbReference type="NCBI Taxonomy" id="1563983"/>
    <lineage>
        <taxon>Eukaryota</taxon>
        <taxon>Metazoa</taxon>
        <taxon>Ecdysozoa</taxon>
        <taxon>Arthropoda</taxon>
        <taxon>Hexapoda</taxon>
        <taxon>Insecta</taxon>
        <taxon>Pterygota</taxon>
        <taxon>Neoptera</taxon>
        <taxon>Endopterygota</taxon>
        <taxon>Hymenoptera</taxon>
        <taxon>Apocrita</taxon>
        <taxon>Ichneumonoidea</taxon>
        <taxon>Braconidae</taxon>
        <taxon>Braconinae</taxon>
        <taxon>Bracon</taxon>
    </lineage>
</organism>
<gene>
    <name evidence="2" type="ORF">BBRV_LOCUS84337</name>
</gene>
<dbReference type="GO" id="GO:0005794">
    <property type="term" value="C:Golgi apparatus"/>
    <property type="evidence" value="ECO:0007669"/>
    <property type="project" value="TreeGrafter"/>
</dbReference>
<evidence type="ECO:0000256" key="1">
    <source>
        <dbReference type="PROSITE-ProRule" id="PRU00339"/>
    </source>
</evidence>
<dbReference type="Gene3D" id="1.25.40.10">
    <property type="entry name" value="Tetratricopeptide repeat domain"/>
    <property type="match status" value="1"/>
</dbReference>
<dbReference type="AlphaFoldDB" id="A0A6V7KT08"/>
<dbReference type="PANTHER" id="PTHR21581:SF6">
    <property type="entry name" value="TRAFFICKING PROTEIN PARTICLE COMPLEX SUBUNIT 12"/>
    <property type="match status" value="1"/>
</dbReference>
<accession>A0A6V7KT08</accession>
<dbReference type="InterPro" id="IPR011990">
    <property type="entry name" value="TPR-like_helical_dom_sf"/>
</dbReference>
<sequence length="507" mass="56931">MSEPNRDKKSTDRSIVNYFENNAPTVFDEIVSKLNEEVGTADTIPNRLIDNIELSTAILQKDNLFEMDRTSEFSVPDYHRDAWIPSEHTKNILLTIATSPAGASLPSRENLTMPGLMLQGDLSDSTKEAVIHFICSEQDNVARNVLTASDVTQDERGLRNLIQAGCYRAAINLTGRLLGIYGQGYGKMSHPSKHTPHSLQLWHTRLSLLAKLRQTDVLKAESESFGNLDKPDMFFSFHPELYGTRHGSMASFAFRLLLAEIPSYCDDPQQALDNLYKLLATVELILKNLANGLSEEGGTVKWSEVEKKGAIKLWSRRKSKISISIVNSALVARNFILATEVLEDLCQDPNWNSDQLEILRLALGRIHLFLGDVAASETKLVTKDFTKEKPTSREWINRGLMAVTQNAFQEGYDCFKVALSSDPSNVMLINNMAVCLLYMGKLKDAVQFLESYVTTNPAKTLQESLILNLSTLHELHTTHSRQPKLQLLRQINRYKGDAMDIQCLKLV</sequence>
<evidence type="ECO:0000313" key="2">
    <source>
        <dbReference type="EMBL" id="CAD1565630.1"/>
    </source>
</evidence>
<name>A0A6V7KT08_9HYME</name>
<dbReference type="SUPFAM" id="SSF48452">
    <property type="entry name" value="TPR-like"/>
    <property type="match status" value="1"/>
</dbReference>
<reference evidence="2" key="1">
    <citation type="submission" date="2020-07" db="EMBL/GenBank/DDBJ databases">
        <authorList>
            <person name="Ferguson B K."/>
        </authorList>
    </citation>
    <scope>NUCLEOTIDE SEQUENCE</scope>
    <source>
        <strain evidence="2">L06</strain>
    </source>
</reference>
<dbReference type="EMBL" id="CADCXW020000216">
    <property type="protein sequence ID" value="CAD1565630.1"/>
    <property type="molecule type" value="Genomic_DNA"/>
</dbReference>
<dbReference type="PROSITE" id="PS50005">
    <property type="entry name" value="TPR"/>
    <property type="match status" value="1"/>
</dbReference>
<feature type="repeat" description="TPR" evidence="1">
    <location>
        <begin position="392"/>
        <end position="425"/>
    </location>
</feature>
<dbReference type="GO" id="GO:0030008">
    <property type="term" value="C:TRAPP complex"/>
    <property type="evidence" value="ECO:0007669"/>
    <property type="project" value="TreeGrafter"/>
</dbReference>
<keyword evidence="1" id="KW-0802">TPR repeat</keyword>